<name>Q1INT5_KORVE</name>
<reference evidence="3 4" key="1">
    <citation type="journal article" date="2009" name="Appl. Environ. Microbiol.">
        <title>Three genomes from the phylum Acidobacteria provide insight into the lifestyles of these microorganisms in soils.</title>
        <authorList>
            <person name="Ward N.L."/>
            <person name="Challacombe J.F."/>
            <person name="Janssen P.H."/>
            <person name="Henrissat B."/>
            <person name="Coutinho P.M."/>
            <person name="Wu M."/>
            <person name="Xie G."/>
            <person name="Haft D.H."/>
            <person name="Sait M."/>
            <person name="Badger J."/>
            <person name="Barabote R.D."/>
            <person name="Bradley B."/>
            <person name="Brettin T.S."/>
            <person name="Brinkac L.M."/>
            <person name="Bruce D."/>
            <person name="Creasy T."/>
            <person name="Daugherty S.C."/>
            <person name="Davidsen T.M."/>
            <person name="DeBoy R.T."/>
            <person name="Detter J.C."/>
            <person name="Dodson R.J."/>
            <person name="Durkin A.S."/>
            <person name="Ganapathy A."/>
            <person name="Gwinn-Giglio M."/>
            <person name="Han C.S."/>
            <person name="Khouri H."/>
            <person name="Kiss H."/>
            <person name="Kothari S.P."/>
            <person name="Madupu R."/>
            <person name="Nelson K.E."/>
            <person name="Nelson W.C."/>
            <person name="Paulsen I."/>
            <person name="Penn K."/>
            <person name="Ren Q."/>
            <person name="Rosovitz M.J."/>
            <person name="Selengut J.D."/>
            <person name="Shrivastava S."/>
            <person name="Sullivan S.A."/>
            <person name="Tapia R."/>
            <person name="Thompson L.S."/>
            <person name="Watkins K.L."/>
            <person name="Yang Q."/>
            <person name="Yu C."/>
            <person name="Zafar N."/>
            <person name="Zhou L."/>
            <person name="Kuske C.R."/>
        </authorList>
    </citation>
    <scope>NUCLEOTIDE SEQUENCE [LARGE SCALE GENOMIC DNA]</scope>
    <source>
        <strain evidence="3 4">Ellin345</strain>
    </source>
</reference>
<accession>Q1INT5</accession>
<dbReference type="OrthoDB" id="9782434at2"/>
<keyword evidence="1" id="KW-0732">Signal</keyword>
<protein>
    <recommendedName>
        <fullName evidence="2">Ysc84 actin-binding domain-containing protein</fullName>
    </recommendedName>
</protein>
<dbReference type="RefSeq" id="WP_011523266.1">
    <property type="nucleotide sequence ID" value="NC_008009.1"/>
</dbReference>
<dbReference type="STRING" id="204669.Acid345_2464"/>
<keyword evidence="4" id="KW-1185">Reference proteome</keyword>
<dbReference type="GO" id="GO:0035091">
    <property type="term" value="F:phosphatidylinositol binding"/>
    <property type="evidence" value="ECO:0007669"/>
    <property type="project" value="TreeGrafter"/>
</dbReference>
<dbReference type="Pfam" id="PF04366">
    <property type="entry name" value="Ysc84"/>
    <property type="match status" value="1"/>
</dbReference>
<organism evidence="3 4">
    <name type="scientific">Koribacter versatilis (strain Ellin345)</name>
    <dbReference type="NCBI Taxonomy" id="204669"/>
    <lineage>
        <taxon>Bacteria</taxon>
        <taxon>Pseudomonadati</taxon>
        <taxon>Acidobacteriota</taxon>
        <taxon>Terriglobia</taxon>
        <taxon>Terriglobales</taxon>
        <taxon>Candidatus Korobacteraceae</taxon>
        <taxon>Candidatus Korobacter</taxon>
    </lineage>
</organism>
<evidence type="ECO:0000313" key="4">
    <source>
        <dbReference type="Proteomes" id="UP000002432"/>
    </source>
</evidence>
<gene>
    <name evidence="3" type="ordered locus">Acid345_2464</name>
</gene>
<proteinExistence type="predicted"/>
<dbReference type="Proteomes" id="UP000002432">
    <property type="component" value="Chromosome"/>
</dbReference>
<dbReference type="PANTHER" id="PTHR15629">
    <property type="entry name" value="SH3YL1 PROTEIN"/>
    <property type="match status" value="1"/>
</dbReference>
<dbReference type="PANTHER" id="PTHR15629:SF2">
    <property type="entry name" value="SH3 DOMAIN-CONTAINING YSC84-LIKE PROTEIN 1"/>
    <property type="match status" value="1"/>
</dbReference>
<feature type="domain" description="Ysc84 actin-binding" evidence="2">
    <location>
        <begin position="101"/>
        <end position="220"/>
    </location>
</feature>
<feature type="signal peptide" evidence="1">
    <location>
        <begin position="1"/>
        <end position="20"/>
    </location>
</feature>
<dbReference type="InterPro" id="IPR051702">
    <property type="entry name" value="SH3_domain_YSC84-like"/>
</dbReference>
<dbReference type="CDD" id="cd11524">
    <property type="entry name" value="SYLF"/>
    <property type="match status" value="1"/>
</dbReference>
<dbReference type="KEGG" id="aba:Acid345_2464"/>
<dbReference type="HOGENOM" id="CLU_015320_4_0_0"/>
<sequence length="225" mass="23075">MKTKSLSLAIVLALSLPALAADKKMDQRISESTDVLKAVVGQTNGIPHEVLNKSVCVLVFPRVKKVGIGIGVSYGRGLLTCRTGTTMSGKWSAPAMYSLDTGSLGVQLGGSSTDFVLLVMNQQAANKALSGKLKLGSDASANAGPSGAKAVAVDADIYTYSRAKEGLFAGASLGSASMEGDNDANKSLYGKSVDATQIVRDGQVTTPASGQPLIALLDSASPKHM</sequence>
<dbReference type="AlphaFoldDB" id="Q1INT5"/>
<evidence type="ECO:0000313" key="3">
    <source>
        <dbReference type="EMBL" id="ABF41465.1"/>
    </source>
</evidence>
<evidence type="ECO:0000256" key="1">
    <source>
        <dbReference type="SAM" id="SignalP"/>
    </source>
</evidence>
<dbReference type="eggNOG" id="COG2930">
    <property type="taxonomic scope" value="Bacteria"/>
</dbReference>
<dbReference type="EnsemblBacteria" id="ABF41465">
    <property type="protein sequence ID" value="ABF41465"/>
    <property type="gene ID" value="Acid345_2464"/>
</dbReference>
<dbReference type="InterPro" id="IPR007461">
    <property type="entry name" value="Ysc84_actin-binding"/>
</dbReference>
<evidence type="ECO:0000259" key="2">
    <source>
        <dbReference type="Pfam" id="PF04366"/>
    </source>
</evidence>
<feature type="chain" id="PRO_5004190990" description="Ysc84 actin-binding domain-containing protein" evidence="1">
    <location>
        <begin position="21"/>
        <end position="225"/>
    </location>
</feature>
<dbReference type="EMBL" id="CP000360">
    <property type="protein sequence ID" value="ABF41465.1"/>
    <property type="molecule type" value="Genomic_DNA"/>
</dbReference>